<dbReference type="Gene3D" id="2.60.40.420">
    <property type="entry name" value="Cupredoxins - blue copper proteins"/>
    <property type="match status" value="1"/>
</dbReference>
<organism evidence="3 4">
    <name type="scientific">Ancylostoma duodenale</name>
    <dbReference type="NCBI Taxonomy" id="51022"/>
    <lineage>
        <taxon>Eukaryota</taxon>
        <taxon>Metazoa</taxon>
        <taxon>Ecdysozoa</taxon>
        <taxon>Nematoda</taxon>
        <taxon>Chromadorea</taxon>
        <taxon>Rhabditida</taxon>
        <taxon>Rhabditina</taxon>
        <taxon>Rhabditomorpha</taxon>
        <taxon>Strongyloidea</taxon>
        <taxon>Ancylostomatidae</taxon>
        <taxon>Ancylostomatinae</taxon>
        <taxon>Ancylostoma</taxon>
    </lineage>
</organism>
<evidence type="ECO:0000256" key="1">
    <source>
        <dbReference type="PROSITE-ProRule" id="PRU00884"/>
    </source>
</evidence>
<dbReference type="EMBL" id="KN768012">
    <property type="protein sequence ID" value="KIH47225.1"/>
    <property type="molecule type" value="Genomic_DNA"/>
</dbReference>
<comment type="caution">
    <text evidence="1">Lacks conserved residue(s) required for the propagation of feature annotation.</text>
</comment>
<dbReference type="GO" id="GO:0016020">
    <property type="term" value="C:membrane"/>
    <property type="evidence" value="ECO:0007669"/>
    <property type="project" value="InterPro"/>
</dbReference>
<sequence length="74" mass="8156">FDVSNTDHVMPVNIGDRVSLLCPRPGEDYEYSNIYAVTSIGQLSTSLAQHSICSSVFVIKSRIQIRDVRSAAVK</sequence>
<reference evidence="3 4" key="1">
    <citation type="submission" date="2013-12" db="EMBL/GenBank/DDBJ databases">
        <title>Draft genome of the parsitic nematode Ancylostoma duodenale.</title>
        <authorList>
            <person name="Mitreva M."/>
        </authorList>
    </citation>
    <scope>NUCLEOTIDE SEQUENCE [LARGE SCALE GENOMIC DNA]</scope>
    <source>
        <strain evidence="3 4">Zhejiang</strain>
    </source>
</reference>
<protein>
    <recommendedName>
        <fullName evidence="2">Ephrin RBD domain-containing protein</fullName>
    </recommendedName>
</protein>
<evidence type="ECO:0000313" key="4">
    <source>
        <dbReference type="Proteomes" id="UP000054047"/>
    </source>
</evidence>
<gene>
    <name evidence="3" type="ORF">ANCDUO_22718</name>
</gene>
<keyword evidence="4" id="KW-1185">Reference proteome</keyword>
<feature type="non-terminal residue" evidence="3">
    <location>
        <position position="1"/>
    </location>
</feature>
<evidence type="ECO:0000259" key="2">
    <source>
        <dbReference type="PROSITE" id="PS51551"/>
    </source>
</evidence>
<dbReference type="Proteomes" id="UP000054047">
    <property type="component" value="Unassembled WGS sequence"/>
</dbReference>
<dbReference type="AlphaFoldDB" id="A0A0C2FF49"/>
<comment type="similarity">
    <text evidence="1">Belongs to the ephrin family.</text>
</comment>
<dbReference type="PROSITE" id="PS51551">
    <property type="entry name" value="EPHRIN_RBD_2"/>
    <property type="match status" value="1"/>
</dbReference>
<feature type="domain" description="Ephrin RBD" evidence="2">
    <location>
        <begin position="1"/>
        <end position="74"/>
    </location>
</feature>
<dbReference type="InterPro" id="IPR008972">
    <property type="entry name" value="Cupredoxin"/>
</dbReference>
<dbReference type="InterPro" id="IPR001799">
    <property type="entry name" value="Ephrin_RBD"/>
</dbReference>
<proteinExistence type="inferred from homology"/>
<dbReference type="OrthoDB" id="6250301at2759"/>
<dbReference type="SUPFAM" id="SSF49503">
    <property type="entry name" value="Cupredoxins"/>
    <property type="match status" value="1"/>
</dbReference>
<evidence type="ECO:0000313" key="3">
    <source>
        <dbReference type="EMBL" id="KIH47225.1"/>
    </source>
</evidence>
<name>A0A0C2FF49_9BILA</name>
<accession>A0A0C2FF49</accession>